<sequence>MFEALISSGLSGFLGCSSAIFETALVEFFHNASVRDGVVVSTIQGKPVAISEELFANTFVLPLEGLSGLHEVPQDLVLEARRAFSYDGKLVSTSCEKRKLVFEFRLLNDILAKSVMVKAGSFDAVTHERFLMMTAIYGDVPVNWSKILFKVLKDMVTPGSKQARGFAVQIFIVLKGNPDLELGESNEFPPLKILTANTVGKYIAINKNIVVEDVEDEPVMEKQAEKKNVVSKKIPAPTVESPVVKRKRTSGRTTPVATDLTLVTVAQEVVPIQMISAVTPPAPKHKAPKRRLQLPAGSDDDIVEKEPDVVDVGEQQREKSTTDDVDKIIEMVLTEIEQMETDMGESDMVTECTDMDTETVLAGIEHSSAVNDEDDNLDGAENEIARKMASSTAPKQFLKEPLRSGEDDDISGVEQPSKTTDEDSMSIEDLLKQIPDDAMMPSVTAEGPTRIKFGLGIQIPGVSEVDPYTASLPQIAATDKGKEPVVVDTIQGHPAREIFSLICIDIDFLVQLREQVIEDITKFINSFSLRRLVALGSTEDIATKEERVLSWAETDSVLIALQRRVLIISKYRELLLRKFIEARRHNFISGTRTTAIDLKVLKLLTAAHHFSLKVLLRQMKKHKLEWTRPSSSYLFEGDHIDRGLFIPRNHKTIFSTCWIRAMIFDGWVDSSDDFGVWVMADHREGVDYWRPITRPVDSRTWELLPQRPYIDELAPLCALLNLSKTLILGHLFPGLFVIFGLRFA</sequence>
<name>A0A2Z7BHU8_9LAMI</name>
<feature type="compositionally biased region" description="Basic residues" evidence="1">
    <location>
        <begin position="283"/>
        <end position="292"/>
    </location>
</feature>
<feature type="region of interest" description="Disordered" evidence="1">
    <location>
        <begin position="387"/>
        <end position="425"/>
    </location>
</feature>
<feature type="region of interest" description="Disordered" evidence="1">
    <location>
        <begin position="280"/>
        <end position="302"/>
    </location>
</feature>
<gene>
    <name evidence="2" type="ORF">F511_23182</name>
</gene>
<dbReference type="Proteomes" id="UP000250235">
    <property type="component" value="Unassembled WGS sequence"/>
</dbReference>
<organism evidence="2 3">
    <name type="scientific">Dorcoceras hygrometricum</name>
    <dbReference type="NCBI Taxonomy" id="472368"/>
    <lineage>
        <taxon>Eukaryota</taxon>
        <taxon>Viridiplantae</taxon>
        <taxon>Streptophyta</taxon>
        <taxon>Embryophyta</taxon>
        <taxon>Tracheophyta</taxon>
        <taxon>Spermatophyta</taxon>
        <taxon>Magnoliopsida</taxon>
        <taxon>eudicotyledons</taxon>
        <taxon>Gunneridae</taxon>
        <taxon>Pentapetalae</taxon>
        <taxon>asterids</taxon>
        <taxon>lamiids</taxon>
        <taxon>Lamiales</taxon>
        <taxon>Gesneriaceae</taxon>
        <taxon>Didymocarpoideae</taxon>
        <taxon>Trichosporeae</taxon>
        <taxon>Loxocarpinae</taxon>
        <taxon>Dorcoceras</taxon>
    </lineage>
</organism>
<evidence type="ECO:0000313" key="2">
    <source>
        <dbReference type="EMBL" id="KZV33009.1"/>
    </source>
</evidence>
<dbReference type="OrthoDB" id="1741306at2759"/>
<reference evidence="2 3" key="1">
    <citation type="journal article" date="2015" name="Proc. Natl. Acad. Sci. U.S.A.">
        <title>The resurrection genome of Boea hygrometrica: A blueprint for survival of dehydration.</title>
        <authorList>
            <person name="Xiao L."/>
            <person name="Yang G."/>
            <person name="Zhang L."/>
            <person name="Yang X."/>
            <person name="Zhao S."/>
            <person name="Ji Z."/>
            <person name="Zhou Q."/>
            <person name="Hu M."/>
            <person name="Wang Y."/>
            <person name="Chen M."/>
            <person name="Xu Y."/>
            <person name="Jin H."/>
            <person name="Xiao X."/>
            <person name="Hu G."/>
            <person name="Bao F."/>
            <person name="Hu Y."/>
            <person name="Wan P."/>
            <person name="Li L."/>
            <person name="Deng X."/>
            <person name="Kuang T."/>
            <person name="Xiang C."/>
            <person name="Zhu J.K."/>
            <person name="Oliver M.J."/>
            <person name="He Y."/>
        </authorList>
    </citation>
    <scope>NUCLEOTIDE SEQUENCE [LARGE SCALE GENOMIC DNA]</scope>
    <source>
        <strain evidence="3">cv. XS01</strain>
    </source>
</reference>
<accession>A0A2Z7BHU8</accession>
<evidence type="ECO:0000313" key="3">
    <source>
        <dbReference type="Proteomes" id="UP000250235"/>
    </source>
</evidence>
<keyword evidence="3" id="KW-1185">Reference proteome</keyword>
<proteinExistence type="predicted"/>
<dbReference type="EMBL" id="KV006335">
    <property type="protein sequence ID" value="KZV33009.1"/>
    <property type="molecule type" value="Genomic_DNA"/>
</dbReference>
<protein>
    <submittedName>
        <fullName evidence="2">Splicing factor 3B subunit 1-like</fullName>
    </submittedName>
</protein>
<evidence type="ECO:0000256" key="1">
    <source>
        <dbReference type="SAM" id="MobiDB-lite"/>
    </source>
</evidence>
<dbReference type="AlphaFoldDB" id="A0A2Z7BHU8"/>